<evidence type="ECO:0000313" key="4">
    <source>
        <dbReference type="Proteomes" id="UP000034069"/>
    </source>
</evidence>
<sequence>MNNSDDAQNLTQNAIKAAVAKKWQEAVEINEKILEIIPDDTPTLNRLGIAYSMIGKQTKAAASFKKVLVLDPKNQIAKNNITRLKVVKEHGLINPQITNIFFVEEPGKSKVIPLVSIGEPTVLSALNIGEPIEITPNKHKVKISSVHNQFIGYLPDNISHRLLQLIRGGYKYRGFMKSINPKTPFVFIQETHTSKKLKGLQSFPLDDSEMLPNLSAGESSETPPLEIYDPEMGSEE</sequence>
<accession>A0A0G1GKN1</accession>
<dbReference type="SMART" id="SM00028">
    <property type="entry name" value="TPR"/>
    <property type="match status" value="2"/>
</dbReference>
<dbReference type="SUPFAM" id="SSF48452">
    <property type="entry name" value="TPR-like"/>
    <property type="match status" value="1"/>
</dbReference>
<proteinExistence type="predicted"/>
<dbReference type="EMBL" id="LCHN01000026">
    <property type="protein sequence ID" value="KKT34918.1"/>
    <property type="molecule type" value="Genomic_DNA"/>
</dbReference>
<comment type="caution">
    <text evidence="3">The sequence shown here is derived from an EMBL/GenBank/DDBJ whole genome shotgun (WGS) entry which is preliminary data.</text>
</comment>
<dbReference type="Gene3D" id="1.25.40.10">
    <property type="entry name" value="Tetratricopeptide repeat domain"/>
    <property type="match status" value="1"/>
</dbReference>
<protein>
    <submittedName>
        <fullName evidence="3">Uncharacterized protein</fullName>
    </submittedName>
</protein>
<gene>
    <name evidence="3" type="ORF">UW23_C0026G0003</name>
</gene>
<dbReference type="Proteomes" id="UP000034069">
    <property type="component" value="Unassembled WGS sequence"/>
</dbReference>
<reference evidence="3 4" key="1">
    <citation type="journal article" date="2015" name="Nature">
        <title>rRNA introns, odd ribosomes, and small enigmatic genomes across a large radiation of phyla.</title>
        <authorList>
            <person name="Brown C.T."/>
            <person name="Hug L.A."/>
            <person name="Thomas B.C."/>
            <person name="Sharon I."/>
            <person name="Castelle C.J."/>
            <person name="Singh A."/>
            <person name="Wilkins M.J."/>
            <person name="Williams K.H."/>
            <person name="Banfield J.F."/>
        </authorList>
    </citation>
    <scope>NUCLEOTIDE SEQUENCE [LARGE SCALE GENOMIC DNA]</scope>
</reference>
<organism evidence="3 4">
    <name type="scientific">Candidatus Collierbacteria bacterium GW2011_GWA1_44_12</name>
    <dbReference type="NCBI Taxonomy" id="1618376"/>
    <lineage>
        <taxon>Bacteria</taxon>
        <taxon>Candidatus Collieribacteriota</taxon>
    </lineage>
</organism>
<evidence type="ECO:0000256" key="2">
    <source>
        <dbReference type="SAM" id="MobiDB-lite"/>
    </source>
</evidence>
<dbReference type="InterPro" id="IPR011990">
    <property type="entry name" value="TPR-like_helical_dom_sf"/>
</dbReference>
<dbReference type="InterPro" id="IPR019734">
    <property type="entry name" value="TPR_rpt"/>
</dbReference>
<feature type="region of interest" description="Disordered" evidence="2">
    <location>
        <begin position="208"/>
        <end position="236"/>
    </location>
</feature>
<dbReference type="AlphaFoldDB" id="A0A0G1GKN1"/>
<evidence type="ECO:0000256" key="1">
    <source>
        <dbReference type="PROSITE-ProRule" id="PRU00339"/>
    </source>
</evidence>
<name>A0A0G1GKN1_9BACT</name>
<evidence type="ECO:0000313" key="3">
    <source>
        <dbReference type="EMBL" id="KKT34918.1"/>
    </source>
</evidence>
<feature type="repeat" description="TPR" evidence="1">
    <location>
        <begin position="41"/>
        <end position="74"/>
    </location>
</feature>
<dbReference type="PROSITE" id="PS50005">
    <property type="entry name" value="TPR"/>
    <property type="match status" value="1"/>
</dbReference>
<keyword evidence="1" id="KW-0802">TPR repeat</keyword>